<evidence type="ECO:0000259" key="1">
    <source>
        <dbReference type="Pfam" id="PF03934"/>
    </source>
</evidence>
<organism evidence="2">
    <name type="scientific">freshwater sediment metagenome</name>
    <dbReference type="NCBI Taxonomy" id="556182"/>
    <lineage>
        <taxon>unclassified sequences</taxon>
        <taxon>metagenomes</taxon>
        <taxon>ecological metagenomes</taxon>
    </lineage>
</organism>
<dbReference type="AlphaFoldDB" id="A0AA48LZG7"/>
<accession>A0AA48LZG7</accession>
<gene>
    <name evidence="2" type="ORF">AMST5_00325</name>
</gene>
<dbReference type="SUPFAM" id="SSF81585">
    <property type="entry name" value="PsbU/PolX domain-like"/>
    <property type="match status" value="1"/>
</dbReference>
<proteinExistence type="predicted"/>
<reference evidence="2" key="1">
    <citation type="submission" date="2023-07" db="EMBL/GenBank/DDBJ databases">
        <authorList>
            <person name="Pelsma A.J. K."/>
        </authorList>
    </citation>
    <scope>NUCLEOTIDE SEQUENCE</scope>
</reference>
<dbReference type="Pfam" id="PF03934">
    <property type="entry name" value="T2SSK"/>
    <property type="match status" value="1"/>
</dbReference>
<protein>
    <recommendedName>
        <fullName evidence="1">T2SS protein K second SAM-like domain-containing protein</fullName>
    </recommendedName>
</protein>
<feature type="domain" description="T2SS protein K second SAM-like" evidence="1">
    <location>
        <begin position="42"/>
        <end position="91"/>
    </location>
</feature>
<dbReference type="Gene3D" id="1.10.150.320">
    <property type="entry name" value="Photosystem II 12 kDa extrinsic protein"/>
    <property type="match status" value="1"/>
</dbReference>
<dbReference type="InterPro" id="IPR049179">
    <property type="entry name" value="T2SSK_SAM-like_2nd"/>
</dbReference>
<name>A0AA48LZG7_9ZZZZ</name>
<sequence>MTRTATLAAAFLVTVPAFAGVTPAPVAGRAHYAKMMSDANRLNVNTASPEQLAAVLAEAIVKARPYRNVEDLAEKSVVPGDVLSSAKDKLVAR</sequence>
<dbReference type="EMBL" id="OY288114">
    <property type="protein sequence ID" value="CAJ0850809.1"/>
    <property type="molecule type" value="Genomic_DNA"/>
</dbReference>
<evidence type="ECO:0000313" key="2">
    <source>
        <dbReference type="EMBL" id="CAJ0850809.1"/>
    </source>
</evidence>